<dbReference type="GO" id="GO:0046081">
    <property type="term" value="P:dUTP catabolic process"/>
    <property type="evidence" value="ECO:0007669"/>
    <property type="project" value="InterPro"/>
</dbReference>
<feature type="binding site" evidence="5">
    <location>
        <begin position="73"/>
        <end position="75"/>
    </location>
    <ligand>
        <name>substrate</name>
    </ligand>
</feature>
<feature type="binding site" evidence="5">
    <location>
        <begin position="90"/>
        <end position="92"/>
    </location>
    <ligand>
        <name>substrate</name>
    </ligand>
</feature>
<dbReference type="STRING" id="862908.BMS_1509"/>
<dbReference type="GO" id="GO:0006226">
    <property type="term" value="P:dUMP biosynthetic process"/>
    <property type="evidence" value="ECO:0007669"/>
    <property type="project" value="UniProtKB-UniRule"/>
</dbReference>
<comment type="pathway">
    <text evidence="5">Pyrimidine metabolism; dUMP biosynthesis; dUMP from dCTP (dUTP route): step 2/2.</text>
</comment>
<keyword evidence="8" id="KW-1185">Reference proteome</keyword>
<dbReference type="HOGENOM" id="CLU_068508_1_2_7"/>
<dbReference type="PANTHER" id="PTHR11241">
    <property type="entry name" value="DEOXYURIDINE 5'-TRIPHOSPHATE NUCLEOTIDOHYDROLASE"/>
    <property type="match status" value="1"/>
</dbReference>
<evidence type="ECO:0000256" key="4">
    <source>
        <dbReference type="ARBA" id="ARBA00047686"/>
    </source>
</evidence>
<dbReference type="EC" id="3.6.1.23" evidence="5"/>
<dbReference type="HAMAP" id="MF_00116">
    <property type="entry name" value="dUTPase_bact"/>
    <property type="match status" value="1"/>
</dbReference>
<evidence type="ECO:0000259" key="6">
    <source>
        <dbReference type="Pfam" id="PF00692"/>
    </source>
</evidence>
<dbReference type="SUPFAM" id="SSF51283">
    <property type="entry name" value="dUTPase-like"/>
    <property type="match status" value="1"/>
</dbReference>
<gene>
    <name evidence="5" type="primary">dut</name>
    <name evidence="7" type="ordered locus">BMS_1509</name>
</gene>
<dbReference type="GO" id="GO:0004170">
    <property type="term" value="F:dUTP diphosphatase activity"/>
    <property type="evidence" value="ECO:0007669"/>
    <property type="project" value="UniProtKB-UniRule"/>
</dbReference>
<proteinExistence type="inferred from homology"/>
<evidence type="ECO:0000256" key="2">
    <source>
        <dbReference type="ARBA" id="ARBA00022801"/>
    </source>
</evidence>
<dbReference type="InterPro" id="IPR008181">
    <property type="entry name" value="dUTPase"/>
</dbReference>
<accession>E1X0D8</accession>
<feature type="domain" description="dUTPase-like" evidence="6">
    <location>
        <begin position="19"/>
        <end position="152"/>
    </location>
</feature>
<dbReference type="AlphaFoldDB" id="E1X0D8"/>
<dbReference type="GO" id="GO:0000287">
    <property type="term" value="F:magnesium ion binding"/>
    <property type="evidence" value="ECO:0007669"/>
    <property type="project" value="UniProtKB-UniRule"/>
</dbReference>
<dbReference type="InterPro" id="IPR033704">
    <property type="entry name" value="dUTPase_trimeric"/>
</dbReference>
<dbReference type="PATRIC" id="fig|862908.3.peg.1438"/>
<dbReference type="Proteomes" id="UP000008963">
    <property type="component" value="Chromosome"/>
</dbReference>
<comment type="caution">
    <text evidence="5">Lacks conserved residue(s) required for the propagation of feature annotation.</text>
</comment>
<keyword evidence="5" id="KW-0460">Magnesium</keyword>
<comment type="similarity">
    <text evidence="1 5">Belongs to the dUTPase family.</text>
</comment>
<evidence type="ECO:0000256" key="1">
    <source>
        <dbReference type="ARBA" id="ARBA00006581"/>
    </source>
</evidence>
<dbReference type="RefSeq" id="WP_014244149.1">
    <property type="nucleotide sequence ID" value="NC_016620.1"/>
</dbReference>
<dbReference type="CDD" id="cd07557">
    <property type="entry name" value="trimeric_dUTPase"/>
    <property type="match status" value="1"/>
</dbReference>
<dbReference type="NCBIfam" id="NF001862">
    <property type="entry name" value="PRK00601.1"/>
    <property type="match status" value="1"/>
</dbReference>
<reference evidence="8" key="1">
    <citation type="journal article" date="2013" name="ISME J.">
        <title>A small predatory core genome in the divergent marine Bacteriovorax marinus SJ and the terrestrial Bdellovibrio bacteriovorus.</title>
        <authorList>
            <person name="Crossman L.C."/>
            <person name="Chen H."/>
            <person name="Cerdeno-Tarraga A.M."/>
            <person name="Brooks K."/>
            <person name="Quail M.A."/>
            <person name="Pineiro S.A."/>
            <person name="Hobley L."/>
            <person name="Sockett R.E."/>
            <person name="Bentley S.D."/>
            <person name="Parkhill J."/>
            <person name="Williams H.N."/>
            <person name="Stine O.C."/>
        </authorList>
    </citation>
    <scope>NUCLEOTIDE SEQUENCE [LARGE SCALE GENOMIC DNA]</scope>
    <source>
        <strain evidence="8">ATCC BAA-682 / DSM 15412 / SJ</strain>
    </source>
</reference>
<keyword evidence="5" id="KW-0479">Metal-binding</keyword>
<dbReference type="Gene3D" id="2.70.40.10">
    <property type="match status" value="1"/>
</dbReference>
<evidence type="ECO:0000256" key="3">
    <source>
        <dbReference type="ARBA" id="ARBA00023080"/>
    </source>
</evidence>
<protein>
    <recommendedName>
        <fullName evidence="5">Deoxyuridine 5'-triphosphate nucleotidohydrolase</fullName>
        <shortName evidence="5">dUTPase</shortName>
        <ecNumber evidence="5">3.6.1.23</ecNumber>
    </recommendedName>
    <alternativeName>
        <fullName evidence="5">dUTP pyrophosphatase</fullName>
    </alternativeName>
</protein>
<dbReference type="NCBIfam" id="TIGR00576">
    <property type="entry name" value="dut"/>
    <property type="match status" value="1"/>
</dbReference>
<dbReference type="InterPro" id="IPR029054">
    <property type="entry name" value="dUTPase-like"/>
</dbReference>
<comment type="catalytic activity">
    <reaction evidence="4 5">
        <text>dUTP + H2O = dUMP + diphosphate + H(+)</text>
        <dbReference type="Rhea" id="RHEA:10248"/>
        <dbReference type="ChEBI" id="CHEBI:15377"/>
        <dbReference type="ChEBI" id="CHEBI:15378"/>
        <dbReference type="ChEBI" id="CHEBI:33019"/>
        <dbReference type="ChEBI" id="CHEBI:61555"/>
        <dbReference type="ChEBI" id="CHEBI:246422"/>
        <dbReference type="EC" id="3.6.1.23"/>
    </reaction>
</comment>
<comment type="cofactor">
    <cofactor evidence="5">
        <name>Mg(2+)</name>
        <dbReference type="ChEBI" id="CHEBI:18420"/>
    </cofactor>
</comment>
<sequence length="154" mass="16637">MVQKIELKVKKLEHFDSELPLPSYETAGAAGADLRASMPNKETLVIPAGKRVLVPTGLSYEIPEGYEVQVRPRSGMSLKTNLLIVNSPGTIDCDYRGEIKIIIGNFGDDEAHIEHGDRIAQMVIAPVTQATIVETTSLSETERGQGGFGSTGKK</sequence>
<evidence type="ECO:0000313" key="7">
    <source>
        <dbReference type="EMBL" id="CBW26366.1"/>
    </source>
</evidence>
<organism evidence="7 8">
    <name type="scientific">Halobacteriovorax marinus (strain ATCC BAA-682 / DSM 15412 / SJ)</name>
    <name type="common">Bacteriovorax marinus</name>
    <dbReference type="NCBI Taxonomy" id="862908"/>
    <lineage>
        <taxon>Bacteria</taxon>
        <taxon>Pseudomonadati</taxon>
        <taxon>Bdellovibrionota</taxon>
        <taxon>Bacteriovoracia</taxon>
        <taxon>Bacteriovoracales</taxon>
        <taxon>Halobacteriovoraceae</taxon>
        <taxon>Halobacteriovorax</taxon>
    </lineage>
</organism>
<dbReference type="UniPathway" id="UPA00610">
    <property type="reaction ID" value="UER00666"/>
</dbReference>
<keyword evidence="3 5" id="KW-0546">Nucleotide metabolism</keyword>
<comment type="function">
    <text evidence="5">This enzyme is involved in nucleotide metabolism: it produces dUMP, the immediate precursor of thymidine nucleotides and it decreases the intracellular concentration of dUTP so that uracil cannot be incorporated into DNA.</text>
</comment>
<evidence type="ECO:0000313" key="8">
    <source>
        <dbReference type="Proteomes" id="UP000008963"/>
    </source>
</evidence>
<dbReference type="KEGG" id="bmx:BMS_1509"/>
<dbReference type="Pfam" id="PF00692">
    <property type="entry name" value="dUTPase"/>
    <property type="match status" value="1"/>
</dbReference>
<evidence type="ECO:0000256" key="5">
    <source>
        <dbReference type="HAMAP-Rule" id="MF_00116"/>
    </source>
</evidence>
<dbReference type="PANTHER" id="PTHR11241:SF0">
    <property type="entry name" value="DEOXYURIDINE 5'-TRIPHOSPHATE NUCLEOTIDOHYDROLASE"/>
    <property type="match status" value="1"/>
</dbReference>
<dbReference type="OrthoDB" id="5293300at2"/>
<keyword evidence="2 5" id="KW-0378">Hydrolase</keyword>
<dbReference type="EMBL" id="FQ312005">
    <property type="protein sequence ID" value="CBW26366.1"/>
    <property type="molecule type" value="Genomic_DNA"/>
</dbReference>
<name>E1X0D8_HALMS</name>
<dbReference type="eggNOG" id="COG0756">
    <property type="taxonomic scope" value="Bacteria"/>
</dbReference>
<dbReference type="InterPro" id="IPR036157">
    <property type="entry name" value="dUTPase-like_sf"/>
</dbReference>
<feature type="binding site" evidence="5">
    <location>
        <position position="86"/>
    </location>
    <ligand>
        <name>substrate</name>
    </ligand>
</feature>